<evidence type="ECO:0000256" key="6">
    <source>
        <dbReference type="PROSITE-ProRule" id="PRU00884"/>
    </source>
</evidence>
<dbReference type="InterPro" id="IPR008972">
    <property type="entry name" value="Cupredoxin"/>
</dbReference>
<dbReference type="GO" id="GO:0046875">
    <property type="term" value="F:ephrin receptor binding"/>
    <property type="evidence" value="ECO:0007669"/>
    <property type="project" value="TreeGrafter"/>
</dbReference>
<evidence type="ECO:0000259" key="9">
    <source>
        <dbReference type="PROSITE" id="PS51551"/>
    </source>
</evidence>
<evidence type="ECO:0000256" key="2">
    <source>
        <dbReference type="ARBA" id="ARBA00022729"/>
    </source>
</evidence>
<evidence type="ECO:0000313" key="10">
    <source>
        <dbReference type="EMBL" id="CAI5448619.1"/>
    </source>
</evidence>
<evidence type="ECO:0000256" key="1">
    <source>
        <dbReference type="ARBA" id="ARBA00004370"/>
    </source>
</evidence>
<organism evidence="10 11">
    <name type="scientific">Caenorhabditis angaria</name>
    <dbReference type="NCBI Taxonomy" id="860376"/>
    <lineage>
        <taxon>Eukaryota</taxon>
        <taxon>Metazoa</taxon>
        <taxon>Ecdysozoa</taxon>
        <taxon>Nematoda</taxon>
        <taxon>Chromadorea</taxon>
        <taxon>Rhabditida</taxon>
        <taxon>Rhabditina</taxon>
        <taxon>Rhabditomorpha</taxon>
        <taxon>Rhabditoidea</taxon>
        <taxon>Rhabditidae</taxon>
        <taxon>Peloderinae</taxon>
        <taxon>Caenorhabditis</taxon>
    </lineage>
</organism>
<evidence type="ECO:0000313" key="11">
    <source>
        <dbReference type="Proteomes" id="UP001152747"/>
    </source>
</evidence>
<feature type="chain" id="PRO_5040113960" description="Ephrin RBD domain-containing protein" evidence="8">
    <location>
        <begin position="16"/>
        <end position="209"/>
    </location>
</feature>
<evidence type="ECO:0000256" key="8">
    <source>
        <dbReference type="SAM" id="SignalP"/>
    </source>
</evidence>
<keyword evidence="11" id="KW-1185">Reference proteome</keyword>
<evidence type="ECO:0000256" key="4">
    <source>
        <dbReference type="ARBA" id="ARBA00023157"/>
    </source>
</evidence>
<dbReference type="GO" id="GO:0007411">
    <property type="term" value="P:axon guidance"/>
    <property type="evidence" value="ECO:0007669"/>
    <property type="project" value="TreeGrafter"/>
</dbReference>
<keyword evidence="3 7" id="KW-0472">Membrane</keyword>
<dbReference type="GO" id="GO:0048013">
    <property type="term" value="P:ephrin receptor signaling pathway"/>
    <property type="evidence" value="ECO:0007669"/>
    <property type="project" value="TreeGrafter"/>
</dbReference>
<dbReference type="GO" id="GO:0005886">
    <property type="term" value="C:plasma membrane"/>
    <property type="evidence" value="ECO:0007669"/>
    <property type="project" value="TreeGrafter"/>
</dbReference>
<sequence length="209" mass="24035">MWWIFIILLIQIGDTRKVADILWNSSNPIFDISNTDHVINVQINDHIHIECSDPSNQYEYSMIYMVSEEEYNHCYLSENSRVFGICDNETNQSGGIRHTIRSVNPTPGGFEYKPGNNYYLITTSDGSRDGIDRKKDGLCTERNMKIKLVVGNEHSPKFAARTYTKDSPFSDNNEQVMYVIHDDEDDSSSNSNIYFTLFSALLSLFIIVY</sequence>
<evidence type="ECO:0000256" key="5">
    <source>
        <dbReference type="ARBA" id="ARBA00023180"/>
    </source>
</evidence>
<comment type="subcellular location">
    <subcellularLocation>
        <location evidence="1">Membrane</location>
    </subcellularLocation>
</comment>
<feature type="signal peptide" evidence="8">
    <location>
        <begin position="1"/>
        <end position="15"/>
    </location>
</feature>
<dbReference type="InterPro" id="IPR031328">
    <property type="entry name" value="Ephrin"/>
</dbReference>
<dbReference type="AlphaFoldDB" id="A0A9P1IQQ4"/>
<dbReference type="PROSITE" id="PS51551">
    <property type="entry name" value="EPHRIN_RBD_2"/>
    <property type="match status" value="1"/>
</dbReference>
<comment type="caution">
    <text evidence="6">Lacks conserved residue(s) required for the propagation of feature annotation.</text>
</comment>
<gene>
    <name evidence="10" type="ORF">CAMP_LOCUS11256</name>
</gene>
<dbReference type="Pfam" id="PF00812">
    <property type="entry name" value="Ephrin"/>
    <property type="match status" value="1"/>
</dbReference>
<name>A0A9P1IQQ4_9PELO</name>
<dbReference type="PRINTS" id="PR01347">
    <property type="entry name" value="EPHRIN"/>
</dbReference>
<reference evidence="10" key="1">
    <citation type="submission" date="2022-11" db="EMBL/GenBank/DDBJ databases">
        <authorList>
            <person name="Kikuchi T."/>
        </authorList>
    </citation>
    <scope>NUCLEOTIDE SEQUENCE</scope>
    <source>
        <strain evidence="10">PS1010</strain>
    </source>
</reference>
<accession>A0A9P1IQQ4</accession>
<dbReference type="Proteomes" id="UP001152747">
    <property type="component" value="Unassembled WGS sequence"/>
</dbReference>
<dbReference type="Gene3D" id="2.60.40.420">
    <property type="entry name" value="Cupredoxins - blue copper proteins"/>
    <property type="match status" value="1"/>
</dbReference>
<feature type="domain" description="Ephrin RBD" evidence="9">
    <location>
        <begin position="16"/>
        <end position="150"/>
    </location>
</feature>
<dbReference type="EMBL" id="CANHGI010000004">
    <property type="protein sequence ID" value="CAI5448619.1"/>
    <property type="molecule type" value="Genomic_DNA"/>
</dbReference>
<evidence type="ECO:0000256" key="7">
    <source>
        <dbReference type="RuleBase" id="RU004375"/>
    </source>
</evidence>
<dbReference type="InterPro" id="IPR001799">
    <property type="entry name" value="Ephrin_RBD"/>
</dbReference>
<comment type="caution">
    <text evidence="10">The sequence shown here is derived from an EMBL/GenBank/DDBJ whole genome shotgun (WGS) entry which is preliminary data.</text>
</comment>
<keyword evidence="4" id="KW-1015">Disulfide bond</keyword>
<dbReference type="PANTHER" id="PTHR11304:SF29">
    <property type="entry name" value="EPHRIN"/>
    <property type="match status" value="1"/>
</dbReference>
<dbReference type="PANTHER" id="PTHR11304">
    <property type="entry name" value="EPHRIN"/>
    <property type="match status" value="1"/>
</dbReference>
<comment type="similarity">
    <text evidence="6 7">Belongs to the ephrin family.</text>
</comment>
<keyword evidence="2 8" id="KW-0732">Signal</keyword>
<dbReference type="SUPFAM" id="SSF49503">
    <property type="entry name" value="Cupredoxins"/>
    <property type="match status" value="1"/>
</dbReference>
<keyword evidence="5" id="KW-0325">Glycoprotein</keyword>
<evidence type="ECO:0000256" key="3">
    <source>
        <dbReference type="ARBA" id="ARBA00023136"/>
    </source>
</evidence>
<proteinExistence type="inferred from homology"/>
<protein>
    <recommendedName>
        <fullName evidence="9">Ephrin RBD domain-containing protein</fullName>
    </recommendedName>
</protein>
<dbReference type="OrthoDB" id="6250301at2759"/>
<dbReference type="CDD" id="cd02675">
    <property type="entry name" value="Ephrin_ectodomain"/>
    <property type="match status" value="1"/>
</dbReference>